<comment type="cofactor">
    <cofactor evidence="1 13">
        <name>heme</name>
        <dbReference type="ChEBI" id="CHEBI:30413"/>
    </cofactor>
</comment>
<reference evidence="15 16" key="1">
    <citation type="submission" date="2017-04" db="EMBL/GenBank/DDBJ databases">
        <title>Genome Sequence of the Model Brown-Rot Fungus Postia placenta SB12.</title>
        <authorList>
            <consortium name="DOE Joint Genome Institute"/>
            <person name="Gaskell J."/>
            <person name="Kersten P."/>
            <person name="Larrondo L.F."/>
            <person name="Canessa P."/>
            <person name="Martinez D."/>
            <person name="Hibbett D."/>
            <person name="Schmoll M."/>
            <person name="Kubicek C.P."/>
            <person name="Martinez A.T."/>
            <person name="Yadav J."/>
            <person name="Master E."/>
            <person name="Magnuson J.K."/>
            <person name="James T."/>
            <person name="Yaver D."/>
            <person name="Berka R."/>
            <person name="Labutti K."/>
            <person name="Lipzen A."/>
            <person name="Aerts A."/>
            <person name="Barry K."/>
            <person name="Henrissat B."/>
            <person name="Blanchette R."/>
            <person name="Grigoriev I."/>
            <person name="Cullen D."/>
        </authorList>
    </citation>
    <scope>NUCLEOTIDE SEQUENCE [LARGE SCALE GENOMIC DNA]</scope>
    <source>
        <strain evidence="15 16">MAD-698-R-SB12</strain>
    </source>
</reference>
<dbReference type="Gene3D" id="1.10.630.10">
    <property type="entry name" value="Cytochrome P450"/>
    <property type="match status" value="1"/>
</dbReference>
<dbReference type="GO" id="GO:0004497">
    <property type="term" value="F:monooxygenase activity"/>
    <property type="evidence" value="ECO:0007669"/>
    <property type="project" value="UniProtKB-KW"/>
</dbReference>
<dbReference type="CDD" id="cd11065">
    <property type="entry name" value="CYP64-like"/>
    <property type="match status" value="1"/>
</dbReference>
<comment type="pathway">
    <text evidence="3">Secondary metabolite biosynthesis.</text>
</comment>
<evidence type="ECO:0000256" key="10">
    <source>
        <dbReference type="ARBA" id="ARBA00023004"/>
    </source>
</evidence>
<dbReference type="STRING" id="670580.A0A1X6MKY8"/>
<dbReference type="AlphaFoldDB" id="A0A1X6MKY8"/>
<evidence type="ECO:0000256" key="12">
    <source>
        <dbReference type="ARBA" id="ARBA00023136"/>
    </source>
</evidence>
<dbReference type="PANTHER" id="PTHR46300:SF7">
    <property type="entry name" value="P450, PUTATIVE (EUROFUNG)-RELATED"/>
    <property type="match status" value="1"/>
</dbReference>
<keyword evidence="11 14" id="KW-0503">Monooxygenase</keyword>
<gene>
    <name evidence="15" type="ORF">POSPLADRAFT_1158393</name>
</gene>
<evidence type="ECO:0000256" key="13">
    <source>
        <dbReference type="PIRSR" id="PIRSR602401-1"/>
    </source>
</evidence>
<proteinExistence type="inferred from homology"/>
<evidence type="ECO:0000256" key="7">
    <source>
        <dbReference type="ARBA" id="ARBA00022723"/>
    </source>
</evidence>
<evidence type="ECO:0000256" key="8">
    <source>
        <dbReference type="ARBA" id="ARBA00022989"/>
    </source>
</evidence>
<evidence type="ECO:0000256" key="5">
    <source>
        <dbReference type="ARBA" id="ARBA00022617"/>
    </source>
</evidence>
<keyword evidence="7 13" id="KW-0479">Metal-binding</keyword>
<dbReference type="GO" id="GO:0016705">
    <property type="term" value="F:oxidoreductase activity, acting on paired donors, with incorporation or reduction of molecular oxygen"/>
    <property type="evidence" value="ECO:0007669"/>
    <property type="project" value="InterPro"/>
</dbReference>
<evidence type="ECO:0000256" key="6">
    <source>
        <dbReference type="ARBA" id="ARBA00022692"/>
    </source>
</evidence>
<dbReference type="SUPFAM" id="SSF48264">
    <property type="entry name" value="Cytochrome P450"/>
    <property type="match status" value="1"/>
</dbReference>
<evidence type="ECO:0000256" key="1">
    <source>
        <dbReference type="ARBA" id="ARBA00001971"/>
    </source>
</evidence>
<keyword evidence="16" id="KW-1185">Reference proteome</keyword>
<dbReference type="InterPro" id="IPR002401">
    <property type="entry name" value="Cyt_P450_E_grp-I"/>
</dbReference>
<accession>A0A1X6MKY8</accession>
<dbReference type="Proteomes" id="UP000194127">
    <property type="component" value="Unassembled WGS sequence"/>
</dbReference>
<evidence type="ECO:0000256" key="9">
    <source>
        <dbReference type="ARBA" id="ARBA00023002"/>
    </source>
</evidence>
<dbReference type="GeneID" id="36332265"/>
<dbReference type="PRINTS" id="PR00463">
    <property type="entry name" value="EP450I"/>
</dbReference>
<evidence type="ECO:0000256" key="14">
    <source>
        <dbReference type="RuleBase" id="RU000461"/>
    </source>
</evidence>
<dbReference type="PROSITE" id="PS00086">
    <property type="entry name" value="CYTOCHROME_P450"/>
    <property type="match status" value="1"/>
</dbReference>
<dbReference type="InterPro" id="IPR001128">
    <property type="entry name" value="Cyt_P450"/>
</dbReference>
<evidence type="ECO:0008006" key="17">
    <source>
        <dbReference type="Google" id="ProtNLM"/>
    </source>
</evidence>
<dbReference type="GO" id="GO:0020037">
    <property type="term" value="F:heme binding"/>
    <property type="evidence" value="ECO:0007669"/>
    <property type="project" value="InterPro"/>
</dbReference>
<evidence type="ECO:0000256" key="11">
    <source>
        <dbReference type="ARBA" id="ARBA00023033"/>
    </source>
</evidence>
<comment type="subcellular location">
    <subcellularLocation>
        <location evidence="2">Membrane</location>
        <topology evidence="2">Single-pass membrane protein</topology>
    </subcellularLocation>
</comment>
<keyword evidence="6" id="KW-0812">Transmembrane</keyword>
<dbReference type="PANTHER" id="PTHR46300">
    <property type="entry name" value="P450, PUTATIVE (EUROFUNG)-RELATED-RELATED"/>
    <property type="match status" value="1"/>
</dbReference>
<evidence type="ECO:0000256" key="2">
    <source>
        <dbReference type="ARBA" id="ARBA00004167"/>
    </source>
</evidence>
<organism evidence="15 16">
    <name type="scientific">Postia placenta MAD-698-R-SB12</name>
    <dbReference type="NCBI Taxonomy" id="670580"/>
    <lineage>
        <taxon>Eukaryota</taxon>
        <taxon>Fungi</taxon>
        <taxon>Dikarya</taxon>
        <taxon>Basidiomycota</taxon>
        <taxon>Agaricomycotina</taxon>
        <taxon>Agaricomycetes</taxon>
        <taxon>Polyporales</taxon>
        <taxon>Adustoporiaceae</taxon>
        <taxon>Rhodonia</taxon>
    </lineage>
</organism>
<keyword evidence="5 13" id="KW-0349">Heme</keyword>
<feature type="binding site" description="axial binding residue" evidence="13">
    <location>
        <position position="446"/>
    </location>
    <ligand>
        <name>heme</name>
        <dbReference type="ChEBI" id="CHEBI:30413"/>
    </ligand>
    <ligandPart>
        <name>Fe</name>
        <dbReference type="ChEBI" id="CHEBI:18248"/>
    </ligandPart>
</feature>
<evidence type="ECO:0000256" key="3">
    <source>
        <dbReference type="ARBA" id="ARBA00005179"/>
    </source>
</evidence>
<evidence type="ECO:0000256" key="4">
    <source>
        <dbReference type="ARBA" id="ARBA00010617"/>
    </source>
</evidence>
<keyword evidence="8" id="KW-1133">Transmembrane helix</keyword>
<dbReference type="InterPro" id="IPR036396">
    <property type="entry name" value="Cyt_P450_sf"/>
</dbReference>
<name>A0A1X6MKY8_9APHY</name>
<dbReference type="InterPro" id="IPR050364">
    <property type="entry name" value="Cytochrome_P450_fung"/>
</dbReference>
<dbReference type="Pfam" id="PF00067">
    <property type="entry name" value="p450"/>
    <property type="match status" value="1"/>
</dbReference>
<dbReference type="RefSeq" id="XP_024333839.1">
    <property type="nucleotide sequence ID" value="XM_024487316.1"/>
</dbReference>
<dbReference type="GO" id="GO:0005506">
    <property type="term" value="F:iron ion binding"/>
    <property type="evidence" value="ECO:0007669"/>
    <property type="project" value="InterPro"/>
</dbReference>
<evidence type="ECO:0000313" key="15">
    <source>
        <dbReference type="EMBL" id="OSX57045.1"/>
    </source>
</evidence>
<evidence type="ECO:0000313" key="16">
    <source>
        <dbReference type="Proteomes" id="UP000194127"/>
    </source>
</evidence>
<comment type="similarity">
    <text evidence="4 14">Belongs to the cytochrome P450 family.</text>
</comment>
<keyword evidence="12" id="KW-0472">Membrane</keyword>
<dbReference type="InterPro" id="IPR017972">
    <property type="entry name" value="Cyt_P450_CS"/>
</dbReference>
<dbReference type="EMBL" id="KZ110610">
    <property type="protein sequence ID" value="OSX57045.1"/>
    <property type="molecule type" value="Genomic_DNA"/>
</dbReference>
<dbReference type="OrthoDB" id="2789670at2759"/>
<protein>
    <recommendedName>
        <fullName evidence="17">Cytochrome P450</fullName>
    </recommendedName>
</protein>
<sequence length="521" mass="58919">MNSSLHVAACASAALFAISLAVFLRWLKADSHLRLPPGPNRVPLLGNVHQLPMQSQEKKFTKWGAEYVGDIVFARFFRTPTLVINSLQAAHDLLGKKSSIYSYRPDFVLLSELMGWDCVVTHMTYGNRFRKHRRWILDAFQDKHSLESYRPLQRREAYILLSGLIQNPELFRSHIKRFAAAMIMQIAYGHSVTSLDDKFVHLAERAGKETVEYGNAGVMLVDFFPLLKHIPLWMPGSGFKRRAFEIRDVVRKMLDTPYEMVKDAMKSGTASPCLTATLLEEVLSERAPTREDEDDIKGTAGVLYGGKSNRTSAVLSTFVLAMVLYPEVYKKAQAEVDRVVGQDRLPDFEDRESLPYLECVVKEVYRWNCPVPLGIPHKLISNDQYQGFDIPGGSMVIPNIWGMTRNDSFYPEPEMFRPERFEQMDRYTAEARDPRNMVFGFGRRVCPGQDFADTSVWIAVANMVATLDIAVATDEAGKQAPPTGSFVPGFVSHPEEFTCRITPRSEQVKTVVFETSANIVL</sequence>
<keyword evidence="9 14" id="KW-0560">Oxidoreductase</keyword>
<dbReference type="GO" id="GO:0016020">
    <property type="term" value="C:membrane"/>
    <property type="evidence" value="ECO:0007669"/>
    <property type="project" value="UniProtKB-SubCell"/>
</dbReference>
<keyword evidence="10 13" id="KW-0408">Iron</keyword>